<dbReference type="InterPro" id="IPR036142">
    <property type="entry name" value="ENT_dom-like_sf"/>
</dbReference>
<evidence type="ECO:0000313" key="1">
    <source>
        <dbReference type="EMBL" id="GFH12392.1"/>
    </source>
</evidence>
<sequence>MSLSPQEVTQQRQALNDEAYFAVLKALLAANNGQLLLTRKLRRELGISDEQHKVWHDELRAAMQAGAIQYWCVPAQLVSTWSGLASHQSVAVFVLSTLDRTRTVGHTQQGRASITGLDQQPAPVVDRSMVGYKANVVTSTTGQWQEGLITDFVDNHIMEHPKCWRCQWGTFGPSPGSCQLCAASTVALVQLRYQTCSAAAKGTGQGTAAQ</sequence>
<accession>A0A699ZA29</accession>
<reference evidence="1 2" key="1">
    <citation type="submission" date="2020-02" db="EMBL/GenBank/DDBJ databases">
        <title>Draft genome sequence of Haematococcus lacustris strain NIES-144.</title>
        <authorList>
            <person name="Morimoto D."/>
            <person name="Nakagawa S."/>
            <person name="Yoshida T."/>
            <person name="Sawayama S."/>
        </authorList>
    </citation>
    <scope>NUCLEOTIDE SEQUENCE [LARGE SCALE GENOMIC DNA]</scope>
    <source>
        <strain evidence="1 2">NIES-144</strain>
    </source>
</reference>
<evidence type="ECO:0008006" key="3">
    <source>
        <dbReference type="Google" id="ProtNLM"/>
    </source>
</evidence>
<proteinExistence type="predicted"/>
<dbReference type="EMBL" id="BLLF01000499">
    <property type="protein sequence ID" value="GFH12392.1"/>
    <property type="molecule type" value="Genomic_DNA"/>
</dbReference>
<keyword evidence="2" id="KW-1185">Reference proteome</keyword>
<dbReference type="SUPFAM" id="SSF158639">
    <property type="entry name" value="ENT-like"/>
    <property type="match status" value="1"/>
</dbReference>
<organism evidence="1 2">
    <name type="scientific">Haematococcus lacustris</name>
    <name type="common">Green alga</name>
    <name type="synonym">Haematococcus pluvialis</name>
    <dbReference type="NCBI Taxonomy" id="44745"/>
    <lineage>
        <taxon>Eukaryota</taxon>
        <taxon>Viridiplantae</taxon>
        <taxon>Chlorophyta</taxon>
        <taxon>core chlorophytes</taxon>
        <taxon>Chlorophyceae</taxon>
        <taxon>CS clade</taxon>
        <taxon>Chlamydomonadales</taxon>
        <taxon>Haematococcaceae</taxon>
        <taxon>Haematococcus</taxon>
    </lineage>
</organism>
<gene>
    <name evidence="1" type="ORF">HaLaN_08069</name>
</gene>
<dbReference type="AlphaFoldDB" id="A0A699ZA29"/>
<protein>
    <recommendedName>
        <fullName evidence="3">ENT domain-containing protein</fullName>
    </recommendedName>
</protein>
<name>A0A699ZA29_HAELA</name>
<evidence type="ECO:0000313" key="2">
    <source>
        <dbReference type="Proteomes" id="UP000485058"/>
    </source>
</evidence>
<comment type="caution">
    <text evidence="1">The sequence shown here is derived from an EMBL/GenBank/DDBJ whole genome shotgun (WGS) entry which is preliminary data.</text>
</comment>
<dbReference type="Proteomes" id="UP000485058">
    <property type="component" value="Unassembled WGS sequence"/>
</dbReference>